<dbReference type="AlphaFoldDB" id="A0A8I1SJ08"/>
<dbReference type="CDD" id="cd19973">
    <property type="entry name" value="PBP1_ABC_sugar_binding-like"/>
    <property type="match status" value="1"/>
</dbReference>
<name>A0A8I1SJ08_9PROT</name>
<dbReference type="InterPro" id="IPR028082">
    <property type="entry name" value="Peripla_BP_I"/>
</dbReference>
<evidence type="ECO:0000256" key="1">
    <source>
        <dbReference type="ARBA" id="ARBA00004196"/>
    </source>
</evidence>
<evidence type="ECO:0000313" key="8">
    <source>
        <dbReference type="Proteomes" id="UP000233365"/>
    </source>
</evidence>
<evidence type="ECO:0000313" key="7">
    <source>
        <dbReference type="EMBL" id="PKR52399.1"/>
    </source>
</evidence>
<comment type="caution">
    <text evidence="6">The sequence shown here is derived from an EMBL/GenBank/DDBJ whole genome shotgun (WGS) entry which is preliminary data.</text>
</comment>
<evidence type="ECO:0000256" key="2">
    <source>
        <dbReference type="ARBA" id="ARBA00007639"/>
    </source>
</evidence>
<feature type="chain" id="PRO_5034473933" evidence="4">
    <location>
        <begin position="27"/>
        <end position="342"/>
    </location>
</feature>
<dbReference type="Proteomes" id="UP000233365">
    <property type="component" value="Unassembled WGS sequence"/>
</dbReference>
<comment type="similarity">
    <text evidence="2">Belongs to the bacterial solute-binding protein 2 family.</text>
</comment>
<dbReference type="PANTHER" id="PTHR46847">
    <property type="entry name" value="D-ALLOSE-BINDING PERIPLASMIC PROTEIN-RELATED"/>
    <property type="match status" value="1"/>
</dbReference>
<dbReference type="PANTHER" id="PTHR46847:SF2">
    <property type="entry name" value="ABC TRANSPORTER SUGAR-BINDING PROTEIN"/>
    <property type="match status" value="1"/>
</dbReference>
<reference evidence="7 8" key="1">
    <citation type="submission" date="2017-11" db="EMBL/GenBank/DDBJ databases">
        <title>Biodiversity and function of Thalassospira species in the particle-attached aromatic-hydrocarbon-degrading consortia from the surface seawater of the China South Sea.</title>
        <authorList>
            <person name="Dong C."/>
            <person name="Liu R."/>
            <person name="Shao Z."/>
        </authorList>
    </citation>
    <scope>NUCLEOTIDE SEQUENCE [LARGE SCALE GENOMIC DNA]</scope>
    <source>
        <strain evidence="7 8">139Z-12</strain>
    </source>
</reference>
<dbReference type="Pfam" id="PF13407">
    <property type="entry name" value="Peripla_BP_4"/>
    <property type="match status" value="1"/>
</dbReference>
<feature type="signal peptide" evidence="4">
    <location>
        <begin position="1"/>
        <end position="26"/>
    </location>
</feature>
<reference evidence="6" key="2">
    <citation type="submission" date="2020-12" db="EMBL/GenBank/DDBJ databases">
        <title>Oil enriched cultivation method for isolating marine PHA-producing bacteria.</title>
        <authorList>
            <person name="Zheng W."/>
            <person name="Yu S."/>
            <person name="Huang Y."/>
        </authorList>
    </citation>
    <scope>NUCLEOTIDE SEQUENCE</scope>
    <source>
        <strain evidence="6">SY-2-3</strain>
    </source>
</reference>
<sequence>MKKALLGATLGALALGLSAAPNAAQAADIGACLITKTDINPFFVKMKEGASAKAEELGIDLSTYAGKIDGDHETQVQAIESCIASGAKGILLTASDTKAIVPVVKKARDAGLLVIALDTPLEPIDAADATFATDNFKAGELIGQWAAAKLGDKASDAKIALLDLSPSAPSVDVLRDQGFMKGFGIDIKDPNKIGDEDDARIVGHDVTSGNEEGGRKAMENLMQRDPDINVVYTINEPAAAGAYEALKAFGMEEGVLIVSVDGGCPGVANVKDGVIGATSQQYPLLMASKGIEAIKAWADSGEKPQNSQGLNFYNTGVNLVTDQPVDGVPSISVAEGTDRCWG</sequence>
<evidence type="ECO:0000313" key="6">
    <source>
        <dbReference type="EMBL" id="MBN8195956.1"/>
    </source>
</evidence>
<dbReference type="GO" id="GO:0030313">
    <property type="term" value="C:cell envelope"/>
    <property type="evidence" value="ECO:0007669"/>
    <property type="project" value="UniProtKB-SubCell"/>
</dbReference>
<gene>
    <name evidence="7" type="ORF">CU041_01995</name>
    <name evidence="6" type="ORF">JF547_05690</name>
</gene>
<comment type="subcellular location">
    <subcellularLocation>
        <location evidence="1">Cell envelope</location>
    </subcellularLocation>
</comment>
<organism evidence="6 9">
    <name type="scientific">Thalassospira povalilytica</name>
    <dbReference type="NCBI Taxonomy" id="732237"/>
    <lineage>
        <taxon>Bacteria</taxon>
        <taxon>Pseudomonadati</taxon>
        <taxon>Pseudomonadota</taxon>
        <taxon>Alphaproteobacteria</taxon>
        <taxon>Rhodospirillales</taxon>
        <taxon>Thalassospiraceae</taxon>
        <taxon>Thalassospira</taxon>
    </lineage>
</organism>
<dbReference type="EMBL" id="JAEKJW010000001">
    <property type="protein sequence ID" value="MBN8195956.1"/>
    <property type="molecule type" value="Genomic_DNA"/>
</dbReference>
<dbReference type="Gene3D" id="3.40.50.2300">
    <property type="match status" value="2"/>
</dbReference>
<dbReference type="GO" id="GO:0030246">
    <property type="term" value="F:carbohydrate binding"/>
    <property type="evidence" value="ECO:0007669"/>
    <property type="project" value="UniProtKB-ARBA"/>
</dbReference>
<dbReference type="RefSeq" id="WP_068518330.1">
    <property type="nucleotide sequence ID" value="NZ_JAEKJW010000001.1"/>
</dbReference>
<evidence type="ECO:0000259" key="5">
    <source>
        <dbReference type="Pfam" id="PF13407"/>
    </source>
</evidence>
<accession>A0A8I1SJ08</accession>
<dbReference type="EMBL" id="PGTS01000001">
    <property type="protein sequence ID" value="PKR52399.1"/>
    <property type="molecule type" value="Genomic_DNA"/>
</dbReference>
<dbReference type="InterPro" id="IPR025997">
    <property type="entry name" value="SBP_2_dom"/>
</dbReference>
<protein>
    <submittedName>
        <fullName evidence="6">Sugar ABC transporter substrate-binding protein</fullName>
    </submittedName>
</protein>
<feature type="domain" description="Periplasmic binding protein" evidence="5">
    <location>
        <begin position="33"/>
        <end position="302"/>
    </location>
</feature>
<evidence type="ECO:0000256" key="3">
    <source>
        <dbReference type="ARBA" id="ARBA00022729"/>
    </source>
</evidence>
<dbReference type="SUPFAM" id="SSF53822">
    <property type="entry name" value="Periplasmic binding protein-like I"/>
    <property type="match status" value="1"/>
</dbReference>
<evidence type="ECO:0000313" key="9">
    <source>
        <dbReference type="Proteomes" id="UP000664405"/>
    </source>
</evidence>
<evidence type="ECO:0000256" key="4">
    <source>
        <dbReference type="SAM" id="SignalP"/>
    </source>
</evidence>
<keyword evidence="3 4" id="KW-0732">Signal</keyword>
<dbReference type="Proteomes" id="UP000664405">
    <property type="component" value="Unassembled WGS sequence"/>
</dbReference>
<keyword evidence="8" id="KW-1185">Reference proteome</keyword>
<proteinExistence type="inferred from homology"/>